<feature type="domain" description="AB hydrolase-1" evidence="1">
    <location>
        <begin position="21"/>
        <end position="135"/>
    </location>
</feature>
<protein>
    <submittedName>
        <fullName evidence="2">Hydrolase</fullName>
    </submittedName>
</protein>
<dbReference type="Pfam" id="PF00561">
    <property type="entry name" value="Abhydrolase_1"/>
    <property type="match status" value="1"/>
</dbReference>
<dbReference type="PANTHER" id="PTHR43798">
    <property type="entry name" value="MONOACYLGLYCEROL LIPASE"/>
    <property type="match status" value="1"/>
</dbReference>
<dbReference type="InterPro" id="IPR050266">
    <property type="entry name" value="AB_hydrolase_sf"/>
</dbReference>
<keyword evidence="3" id="KW-1185">Reference proteome</keyword>
<reference evidence="2" key="1">
    <citation type="submission" date="2021-01" db="EMBL/GenBank/DDBJ databases">
        <title>Whole genome shotgun sequence of Actinoplanes rishiriensis NBRC 108556.</title>
        <authorList>
            <person name="Komaki H."/>
            <person name="Tamura T."/>
        </authorList>
    </citation>
    <scope>NUCLEOTIDE SEQUENCE</scope>
    <source>
        <strain evidence="2">NBRC 108556</strain>
    </source>
</reference>
<dbReference type="PANTHER" id="PTHR43798:SF33">
    <property type="entry name" value="HYDROLASE, PUTATIVE (AFU_ORTHOLOGUE AFUA_2G14860)-RELATED"/>
    <property type="match status" value="1"/>
</dbReference>
<dbReference type="InterPro" id="IPR029058">
    <property type="entry name" value="AB_hydrolase_fold"/>
</dbReference>
<organism evidence="2 3">
    <name type="scientific">Paractinoplanes rishiriensis</name>
    <dbReference type="NCBI Taxonomy" id="1050105"/>
    <lineage>
        <taxon>Bacteria</taxon>
        <taxon>Bacillati</taxon>
        <taxon>Actinomycetota</taxon>
        <taxon>Actinomycetes</taxon>
        <taxon>Micromonosporales</taxon>
        <taxon>Micromonosporaceae</taxon>
        <taxon>Paractinoplanes</taxon>
    </lineage>
</organism>
<dbReference type="GO" id="GO:0016020">
    <property type="term" value="C:membrane"/>
    <property type="evidence" value="ECO:0007669"/>
    <property type="project" value="TreeGrafter"/>
</dbReference>
<evidence type="ECO:0000313" key="3">
    <source>
        <dbReference type="Proteomes" id="UP000636960"/>
    </source>
</evidence>
<dbReference type="Gene3D" id="3.40.50.1820">
    <property type="entry name" value="alpha/beta hydrolase"/>
    <property type="match status" value="1"/>
</dbReference>
<dbReference type="RefSeq" id="WP_203778628.1">
    <property type="nucleotide sequence ID" value="NZ_BOMV01000001.1"/>
</dbReference>
<dbReference type="SUPFAM" id="SSF53474">
    <property type="entry name" value="alpha/beta-Hydrolases"/>
    <property type="match status" value="1"/>
</dbReference>
<proteinExistence type="predicted"/>
<gene>
    <name evidence="2" type="ORF">Ari01nite_03040</name>
</gene>
<dbReference type="AlphaFoldDB" id="A0A919JT41"/>
<dbReference type="GO" id="GO:0016787">
    <property type="term" value="F:hydrolase activity"/>
    <property type="evidence" value="ECO:0007669"/>
    <property type="project" value="UniProtKB-KW"/>
</dbReference>
<dbReference type="InterPro" id="IPR000073">
    <property type="entry name" value="AB_hydrolase_1"/>
</dbReference>
<evidence type="ECO:0000313" key="2">
    <source>
        <dbReference type="EMBL" id="GIE92839.1"/>
    </source>
</evidence>
<comment type="caution">
    <text evidence="2">The sequence shown here is derived from an EMBL/GenBank/DDBJ whole genome shotgun (WGS) entry which is preliminary data.</text>
</comment>
<keyword evidence="2" id="KW-0378">Hydrolase</keyword>
<evidence type="ECO:0000259" key="1">
    <source>
        <dbReference type="Pfam" id="PF00561"/>
    </source>
</evidence>
<dbReference type="EMBL" id="BOMV01000001">
    <property type="protein sequence ID" value="GIE92839.1"/>
    <property type="molecule type" value="Genomic_DNA"/>
</dbReference>
<accession>A0A919JT41</accession>
<name>A0A919JT41_9ACTN</name>
<dbReference type="Proteomes" id="UP000636960">
    <property type="component" value="Unassembled WGS sequence"/>
</dbReference>
<sequence>MGEFRSAASTGLHYELRGNGPLLVCQPGGPGRPASYLDDLGGVARTLVLLDPRGSGGSAPAAGHSFAELADDLEELRRHLGVERLDLLGHSAGCWPVLAYAARHPDRVAHLVLLTPSRRPIPRGGDEPTQDELVKRWFSAEPWYPKAKAAWDADDMVGFSPLVYAADTPAVRAHAARDERSVDYPGFWSSVLDPADLAAVSVPVSIVAADRDVVTGLVAPHILASWLPTAAVTWLPDAGHFPWVTHPVITRDAIDLALSEPLV</sequence>